<dbReference type="RefSeq" id="WP_343913709.1">
    <property type="nucleotide sequence ID" value="NZ_BAAAGE010000003.1"/>
</dbReference>
<keyword evidence="4" id="KW-0472">Membrane</keyword>
<keyword evidence="2" id="KW-0378">Hydrolase</keyword>
<evidence type="ECO:0000256" key="4">
    <source>
        <dbReference type="SAM" id="Phobius"/>
    </source>
</evidence>
<accession>A0ABN1J466</accession>
<keyword evidence="7" id="KW-1185">Reference proteome</keyword>
<dbReference type="Proteomes" id="UP001501758">
    <property type="component" value="Unassembled WGS sequence"/>
</dbReference>
<evidence type="ECO:0000313" key="6">
    <source>
        <dbReference type="EMBL" id="GAA0727991.1"/>
    </source>
</evidence>
<evidence type="ECO:0000256" key="1">
    <source>
        <dbReference type="ARBA" id="ARBA00022741"/>
    </source>
</evidence>
<dbReference type="Gene3D" id="2.40.100.10">
    <property type="entry name" value="Cyclophilin-like"/>
    <property type="match status" value="1"/>
</dbReference>
<evidence type="ECO:0000313" key="7">
    <source>
        <dbReference type="Proteomes" id="UP001501758"/>
    </source>
</evidence>
<feature type="domain" description="Carboxyltransferase" evidence="5">
    <location>
        <begin position="8"/>
        <end position="209"/>
    </location>
</feature>
<dbReference type="InterPro" id="IPR029000">
    <property type="entry name" value="Cyclophilin-like_dom_sf"/>
</dbReference>
<dbReference type="SUPFAM" id="SSF50891">
    <property type="entry name" value="Cyclophilin-like"/>
    <property type="match status" value="1"/>
</dbReference>
<keyword evidence="4" id="KW-0812">Transmembrane</keyword>
<dbReference type="Gene3D" id="3.30.1360.40">
    <property type="match status" value="1"/>
</dbReference>
<gene>
    <name evidence="6" type="primary">pxpB</name>
    <name evidence="6" type="ORF">GCM10009430_36690</name>
</gene>
<evidence type="ECO:0000256" key="3">
    <source>
        <dbReference type="ARBA" id="ARBA00022840"/>
    </source>
</evidence>
<dbReference type="Pfam" id="PF02682">
    <property type="entry name" value="CT_C_D"/>
    <property type="match status" value="1"/>
</dbReference>
<feature type="transmembrane region" description="Helical" evidence="4">
    <location>
        <begin position="44"/>
        <end position="64"/>
    </location>
</feature>
<dbReference type="InterPro" id="IPR003833">
    <property type="entry name" value="CT_C_D"/>
</dbReference>
<proteinExistence type="predicted"/>
<keyword evidence="1" id="KW-0547">Nucleotide-binding</keyword>
<comment type="caution">
    <text evidence="6">The sequence shown here is derived from an EMBL/GenBank/DDBJ whole genome shotgun (WGS) entry which is preliminary data.</text>
</comment>
<dbReference type="EMBL" id="BAAAGE010000003">
    <property type="protein sequence ID" value="GAA0727991.1"/>
    <property type="molecule type" value="Genomic_DNA"/>
</dbReference>
<sequence>MKNSDVKFDYKQYSENSILIQTDAKVDENLLNLLIFHKKSIEEFYGKVIVEVILSYNSLLILYVSTIENVYDRFFELKSLVSEEGLKMRVKKRLWNIPVCYDENVCPEIVSFADQKSMSVDDIISLHTTPLYTIHFIGFLPGFLYLSGLDKKLITPRKSNPSRFVEKGSVAIGGNQTGIYPSNSPGGWHVIGKTPLSFFDVNSDPCCFATPGDRLKFISVTANEYNDIGLSISNQNYQLIPEYL</sequence>
<feature type="transmembrane region" description="Helical" evidence="4">
    <location>
        <begin position="131"/>
        <end position="149"/>
    </location>
</feature>
<dbReference type="SMART" id="SM00796">
    <property type="entry name" value="AHS1"/>
    <property type="match status" value="1"/>
</dbReference>
<dbReference type="PANTHER" id="PTHR34698:SF2">
    <property type="entry name" value="5-OXOPROLINASE SUBUNIT B"/>
    <property type="match status" value="1"/>
</dbReference>
<evidence type="ECO:0000256" key="2">
    <source>
        <dbReference type="ARBA" id="ARBA00022801"/>
    </source>
</evidence>
<dbReference type="PANTHER" id="PTHR34698">
    <property type="entry name" value="5-OXOPROLINASE SUBUNIT B"/>
    <property type="match status" value="1"/>
</dbReference>
<keyword evidence="3" id="KW-0067">ATP-binding</keyword>
<dbReference type="InterPro" id="IPR010016">
    <property type="entry name" value="PxpB"/>
</dbReference>
<evidence type="ECO:0000259" key="5">
    <source>
        <dbReference type="SMART" id="SM00796"/>
    </source>
</evidence>
<keyword evidence="4" id="KW-1133">Transmembrane helix</keyword>
<name>A0ABN1J466_9FLAO</name>
<protein>
    <submittedName>
        <fullName evidence="6">5-oxoprolinase subunit PxpB</fullName>
    </submittedName>
</protein>
<dbReference type="SUPFAM" id="SSF160467">
    <property type="entry name" value="PH0987 N-terminal domain-like"/>
    <property type="match status" value="1"/>
</dbReference>
<dbReference type="NCBIfam" id="TIGR00370">
    <property type="entry name" value="5-oxoprolinase subunit PxpB"/>
    <property type="match status" value="1"/>
</dbReference>
<organism evidence="6 7">
    <name type="scientific">Aquimarina litoralis</name>
    <dbReference type="NCBI Taxonomy" id="584605"/>
    <lineage>
        <taxon>Bacteria</taxon>
        <taxon>Pseudomonadati</taxon>
        <taxon>Bacteroidota</taxon>
        <taxon>Flavobacteriia</taxon>
        <taxon>Flavobacteriales</taxon>
        <taxon>Flavobacteriaceae</taxon>
        <taxon>Aquimarina</taxon>
    </lineage>
</organism>
<reference evidence="6 7" key="1">
    <citation type="journal article" date="2019" name="Int. J. Syst. Evol. Microbiol.">
        <title>The Global Catalogue of Microorganisms (GCM) 10K type strain sequencing project: providing services to taxonomists for standard genome sequencing and annotation.</title>
        <authorList>
            <consortium name="The Broad Institute Genomics Platform"/>
            <consortium name="The Broad Institute Genome Sequencing Center for Infectious Disease"/>
            <person name="Wu L."/>
            <person name="Ma J."/>
        </authorList>
    </citation>
    <scope>NUCLEOTIDE SEQUENCE [LARGE SCALE GENOMIC DNA]</scope>
    <source>
        <strain evidence="6 7">JCM 15974</strain>
    </source>
</reference>